<evidence type="ECO:0000313" key="3">
    <source>
        <dbReference type="Proteomes" id="UP001497522"/>
    </source>
</evidence>
<gene>
    <name evidence="2" type="ORF">CSSPJE1EN2_LOCUS15985</name>
</gene>
<evidence type="ECO:0000313" key="2">
    <source>
        <dbReference type="EMBL" id="CAK9873513.1"/>
    </source>
</evidence>
<dbReference type="Proteomes" id="UP001497522">
    <property type="component" value="Chromosome 3"/>
</dbReference>
<keyword evidence="3" id="KW-1185">Reference proteome</keyword>
<sequence>MEDGSIRATLERNLSMPGAQKQSKAWPYDEHQRRIASAASPILPSSANRNASDSVVQPIPQPYYHHYSSRNAPKMIA</sequence>
<evidence type="ECO:0000256" key="1">
    <source>
        <dbReference type="SAM" id="MobiDB-lite"/>
    </source>
</evidence>
<feature type="region of interest" description="Disordered" evidence="1">
    <location>
        <begin position="1"/>
        <end position="77"/>
    </location>
</feature>
<reference evidence="2" key="1">
    <citation type="submission" date="2024-03" db="EMBL/GenBank/DDBJ databases">
        <authorList>
            <consortium name="ELIXIR-Norway"/>
            <consortium name="Elixir Norway"/>
        </authorList>
    </citation>
    <scope>NUCLEOTIDE SEQUENCE</scope>
</reference>
<proteinExistence type="predicted"/>
<name>A0ABP1BDQ4_9BRYO</name>
<accession>A0ABP1BDQ4</accession>
<protein>
    <submittedName>
        <fullName evidence="2">Uncharacterized protein</fullName>
    </submittedName>
</protein>
<feature type="compositionally biased region" description="Low complexity" evidence="1">
    <location>
        <begin position="35"/>
        <end position="47"/>
    </location>
</feature>
<organism evidence="2 3">
    <name type="scientific">Sphagnum jensenii</name>
    <dbReference type="NCBI Taxonomy" id="128206"/>
    <lineage>
        <taxon>Eukaryota</taxon>
        <taxon>Viridiplantae</taxon>
        <taxon>Streptophyta</taxon>
        <taxon>Embryophyta</taxon>
        <taxon>Bryophyta</taxon>
        <taxon>Sphagnophytina</taxon>
        <taxon>Sphagnopsida</taxon>
        <taxon>Sphagnales</taxon>
        <taxon>Sphagnaceae</taxon>
        <taxon>Sphagnum</taxon>
    </lineage>
</organism>
<dbReference type="EMBL" id="OZ023704">
    <property type="protein sequence ID" value="CAK9873513.1"/>
    <property type="molecule type" value="Genomic_DNA"/>
</dbReference>